<evidence type="ECO:0000313" key="3">
    <source>
        <dbReference type="Proteomes" id="UP001341281"/>
    </source>
</evidence>
<accession>A0AAQ3UP37</accession>
<dbReference type="AlphaFoldDB" id="A0AAQ3UP37"/>
<sequence length="184" mass="19934">MAVVTASPSASSRAGRLRPSPLHAFPVTTLAQPSSTFPDEPQPPPSALAPTSMHGRHEHRRATMFSVKDHLRAHPMPPFPHRRTRHTVAQPERPSAPHSITGADRSTRGRHKLHVPPLPSSPSPRRLSSPPRTTRATGKEAPLLGGPRRSPSAPSIGPYTLAQAPRHQVAARSCPDRRKKKGDT</sequence>
<proteinExistence type="predicted"/>
<dbReference type="Proteomes" id="UP001341281">
    <property type="component" value="Chromosome 09"/>
</dbReference>
<protein>
    <submittedName>
        <fullName evidence="2">Uncharacterized protein</fullName>
    </submittedName>
</protein>
<organism evidence="2 3">
    <name type="scientific">Paspalum notatum var. saurae</name>
    <dbReference type="NCBI Taxonomy" id="547442"/>
    <lineage>
        <taxon>Eukaryota</taxon>
        <taxon>Viridiplantae</taxon>
        <taxon>Streptophyta</taxon>
        <taxon>Embryophyta</taxon>
        <taxon>Tracheophyta</taxon>
        <taxon>Spermatophyta</taxon>
        <taxon>Magnoliopsida</taxon>
        <taxon>Liliopsida</taxon>
        <taxon>Poales</taxon>
        <taxon>Poaceae</taxon>
        <taxon>PACMAD clade</taxon>
        <taxon>Panicoideae</taxon>
        <taxon>Andropogonodae</taxon>
        <taxon>Paspaleae</taxon>
        <taxon>Paspalinae</taxon>
        <taxon>Paspalum</taxon>
    </lineage>
</organism>
<name>A0AAQ3UP37_PASNO</name>
<evidence type="ECO:0000256" key="1">
    <source>
        <dbReference type="SAM" id="MobiDB-lite"/>
    </source>
</evidence>
<feature type="compositionally biased region" description="Polar residues" evidence="1">
    <location>
        <begin position="1"/>
        <end position="12"/>
    </location>
</feature>
<dbReference type="EMBL" id="CP144753">
    <property type="protein sequence ID" value="WVZ93542.1"/>
    <property type="molecule type" value="Genomic_DNA"/>
</dbReference>
<reference evidence="2 3" key="1">
    <citation type="submission" date="2024-02" db="EMBL/GenBank/DDBJ databases">
        <title>High-quality chromosome-scale genome assembly of Pensacola bahiagrass (Paspalum notatum Flugge var. saurae).</title>
        <authorList>
            <person name="Vega J.M."/>
            <person name="Podio M."/>
            <person name="Orjuela J."/>
            <person name="Siena L.A."/>
            <person name="Pessino S.C."/>
            <person name="Combes M.C."/>
            <person name="Mariac C."/>
            <person name="Albertini E."/>
            <person name="Pupilli F."/>
            <person name="Ortiz J.P.A."/>
            <person name="Leblanc O."/>
        </authorList>
    </citation>
    <scope>NUCLEOTIDE SEQUENCE [LARGE SCALE GENOMIC DNA]</scope>
    <source>
        <strain evidence="2">R1</strain>
        <tissue evidence="2">Leaf</tissue>
    </source>
</reference>
<feature type="region of interest" description="Disordered" evidence="1">
    <location>
        <begin position="1"/>
        <end position="184"/>
    </location>
</feature>
<gene>
    <name evidence="2" type="ORF">U9M48_039513</name>
</gene>
<keyword evidence="3" id="KW-1185">Reference proteome</keyword>
<feature type="compositionally biased region" description="Low complexity" evidence="1">
    <location>
        <begin position="123"/>
        <end position="135"/>
    </location>
</feature>
<evidence type="ECO:0000313" key="2">
    <source>
        <dbReference type="EMBL" id="WVZ93542.1"/>
    </source>
</evidence>